<dbReference type="AlphaFoldDB" id="A0A948T3I1"/>
<reference evidence="6" key="1">
    <citation type="journal article" date="2021" name="PeerJ">
        <title>Extensive microbial diversity within the chicken gut microbiome revealed by metagenomics and culture.</title>
        <authorList>
            <person name="Gilroy R."/>
            <person name="Ravi A."/>
            <person name="Getino M."/>
            <person name="Pursley I."/>
            <person name="Horton D.L."/>
            <person name="Alikhan N.F."/>
            <person name="Baker D."/>
            <person name="Gharbi K."/>
            <person name="Hall N."/>
            <person name="Watson M."/>
            <person name="Adriaenssens E.M."/>
            <person name="Foster-Nyarko E."/>
            <person name="Jarju S."/>
            <person name="Secka A."/>
            <person name="Antonio M."/>
            <person name="Oren A."/>
            <person name="Chaudhuri R.R."/>
            <person name="La Ragione R."/>
            <person name="Hildebrand F."/>
            <person name="Pallen M.J."/>
        </authorList>
    </citation>
    <scope>NUCLEOTIDE SEQUENCE</scope>
    <source>
        <strain evidence="6">B5_2728</strain>
    </source>
</reference>
<dbReference type="SUPFAM" id="SSF51182">
    <property type="entry name" value="RmlC-like cupins"/>
    <property type="match status" value="1"/>
</dbReference>
<comment type="caution">
    <text evidence="6">The sequence shown here is derived from an EMBL/GenBank/DDBJ whole genome shotgun (WGS) entry which is preliminary data.</text>
</comment>
<protein>
    <submittedName>
        <fullName evidence="6">AraC family transcriptional regulator</fullName>
    </submittedName>
</protein>
<dbReference type="Pfam" id="PF07883">
    <property type="entry name" value="Cupin_2"/>
    <property type="match status" value="1"/>
</dbReference>
<sequence>MILYRFDGKTGQHLNAGVQLLQVQAAEYGPQGIRDSHTHPHTQLIYVLSGEGCCQIEDEMVTLAPNDLLLINPHVSHCDLLGTNPSMYALTLDLSCPYFFDAMEQRYVYLKADRLEDLVSVRRYMQNLLHEVKCQPTGFEQMCQRLAEVVVLSLSRQCQPASNTRKSSRECIRVRLYIDRHFTETITLDDLAQYANLNKYYLVHVFNREMGCSPISYLIDRRISASKRLLSSSSLSIRQISQEMGFSSPSYFSQSFRRSTGCSPAEYRRQSQRDKRF</sequence>
<keyword evidence="1" id="KW-0805">Transcription regulation</keyword>
<organism evidence="6 7">
    <name type="scientific">Candidatus Allofournierella pullistercoris</name>
    <dbReference type="NCBI Taxonomy" id="2838597"/>
    <lineage>
        <taxon>Bacteria</taxon>
        <taxon>Bacillati</taxon>
        <taxon>Bacillota</taxon>
        <taxon>Clostridia</taxon>
        <taxon>Eubacteriales</taxon>
        <taxon>Oscillospiraceae</taxon>
        <taxon>Allofournierella</taxon>
    </lineage>
</organism>
<feature type="compositionally biased region" description="Basic and acidic residues" evidence="4">
    <location>
        <begin position="266"/>
        <end position="277"/>
    </location>
</feature>
<evidence type="ECO:0000256" key="2">
    <source>
        <dbReference type="ARBA" id="ARBA00023125"/>
    </source>
</evidence>
<feature type="region of interest" description="Disordered" evidence="4">
    <location>
        <begin position="251"/>
        <end position="277"/>
    </location>
</feature>
<feature type="domain" description="HTH araC/xylS-type" evidence="5">
    <location>
        <begin position="172"/>
        <end position="270"/>
    </location>
</feature>
<dbReference type="InterPro" id="IPR020449">
    <property type="entry name" value="Tscrpt_reg_AraC-type_HTH"/>
</dbReference>
<dbReference type="PANTHER" id="PTHR43280:SF28">
    <property type="entry name" value="HTH-TYPE TRANSCRIPTIONAL ACTIVATOR RHAS"/>
    <property type="match status" value="1"/>
</dbReference>
<evidence type="ECO:0000256" key="4">
    <source>
        <dbReference type="SAM" id="MobiDB-lite"/>
    </source>
</evidence>
<dbReference type="InterPro" id="IPR011051">
    <property type="entry name" value="RmlC_Cupin_sf"/>
</dbReference>
<evidence type="ECO:0000313" key="7">
    <source>
        <dbReference type="Proteomes" id="UP000713596"/>
    </source>
</evidence>
<dbReference type="SMART" id="SM00342">
    <property type="entry name" value="HTH_ARAC"/>
    <property type="match status" value="1"/>
</dbReference>
<dbReference type="Pfam" id="PF12833">
    <property type="entry name" value="HTH_18"/>
    <property type="match status" value="1"/>
</dbReference>
<evidence type="ECO:0000259" key="5">
    <source>
        <dbReference type="PROSITE" id="PS01124"/>
    </source>
</evidence>
<feature type="compositionally biased region" description="Polar residues" evidence="4">
    <location>
        <begin position="251"/>
        <end position="262"/>
    </location>
</feature>
<dbReference type="Gene3D" id="2.60.120.10">
    <property type="entry name" value="Jelly Rolls"/>
    <property type="match status" value="1"/>
</dbReference>
<dbReference type="PRINTS" id="PR00032">
    <property type="entry name" value="HTHARAC"/>
</dbReference>
<accession>A0A948T3I1</accession>
<keyword evidence="3" id="KW-0804">Transcription</keyword>
<dbReference type="GO" id="GO:0003700">
    <property type="term" value="F:DNA-binding transcription factor activity"/>
    <property type="evidence" value="ECO:0007669"/>
    <property type="project" value="InterPro"/>
</dbReference>
<proteinExistence type="predicted"/>
<keyword evidence="2" id="KW-0238">DNA-binding</keyword>
<dbReference type="PROSITE" id="PS01124">
    <property type="entry name" value="HTH_ARAC_FAMILY_2"/>
    <property type="match status" value="1"/>
</dbReference>
<dbReference type="InterPro" id="IPR013096">
    <property type="entry name" value="Cupin_2"/>
</dbReference>
<dbReference type="SUPFAM" id="SSF46689">
    <property type="entry name" value="Homeodomain-like"/>
    <property type="match status" value="2"/>
</dbReference>
<dbReference type="InterPro" id="IPR009057">
    <property type="entry name" value="Homeodomain-like_sf"/>
</dbReference>
<dbReference type="InterPro" id="IPR018060">
    <property type="entry name" value="HTH_AraC"/>
</dbReference>
<dbReference type="GO" id="GO:0043565">
    <property type="term" value="F:sequence-specific DNA binding"/>
    <property type="evidence" value="ECO:0007669"/>
    <property type="project" value="InterPro"/>
</dbReference>
<dbReference type="PROSITE" id="PS00041">
    <property type="entry name" value="HTH_ARAC_FAMILY_1"/>
    <property type="match status" value="1"/>
</dbReference>
<reference evidence="6" key="2">
    <citation type="submission" date="2021-04" db="EMBL/GenBank/DDBJ databases">
        <authorList>
            <person name="Gilroy R."/>
        </authorList>
    </citation>
    <scope>NUCLEOTIDE SEQUENCE</scope>
    <source>
        <strain evidence="6">B5_2728</strain>
    </source>
</reference>
<evidence type="ECO:0000256" key="3">
    <source>
        <dbReference type="ARBA" id="ARBA00023163"/>
    </source>
</evidence>
<dbReference type="InterPro" id="IPR014710">
    <property type="entry name" value="RmlC-like_jellyroll"/>
</dbReference>
<dbReference type="Gene3D" id="1.10.10.60">
    <property type="entry name" value="Homeodomain-like"/>
    <property type="match status" value="2"/>
</dbReference>
<name>A0A948T3I1_9FIRM</name>
<gene>
    <name evidence="6" type="ORF">H9882_07255</name>
</gene>
<dbReference type="Proteomes" id="UP000713596">
    <property type="component" value="Unassembled WGS sequence"/>
</dbReference>
<dbReference type="EMBL" id="JAHLFP010000063">
    <property type="protein sequence ID" value="MBU3806670.1"/>
    <property type="molecule type" value="Genomic_DNA"/>
</dbReference>
<dbReference type="InterPro" id="IPR018062">
    <property type="entry name" value="HTH_AraC-typ_CS"/>
</dbReference>
<evidence type="ECO:0000313" key="6">
    <source>
        <dbReference type="EMBL" id="MBU3806670.1"/>
    </source>
</evidence>
<evidence type="ECO:0000256" key="1">
    <source>
        <dbReference type="ARBA" id="ARBA00023015"/>
    </source>
</evidence>
<dbReference type="PANTHER" id="PTHR43280">
    <property type="entry name" value="ARAC-FAMILY TRANSCRIPTIONAL REGULATOR"/>
    <property type="match status" value="1"/>
</dbReference>